<evidence type="ECO:0000313" key="2">
    <source>
        <dbReference type="EMBL" id="VDM44721.1"/>
    </source>
</evidence>
<dbReference type="EMBL" id="UYWY01021703">
    <property type="protein sequence ID" value="VDM44721.1"/>
    <property type="molecule type" value="Genomic_DNA"/>
</dbReference>
<protein>
    <submittedName>
        <fullName evidence="4">Similar to</fullName>
    </submittedName>
</protein>
<evidence type="ECO:0000313" key="3">
    <source>
        <dbReference type="Proteomes" id="UP000050794"/>
    </source>
</evidence>
<dbReference type="AlphaFoldDB" id="A0A183UY30"/>
<gene>
    <name evidence="2" type="ORF">TCNE_LOCUS13400</name>
</gene>
<organism evidence="3 4">
    <name type="scientific">Toxocara canis</name>
    <name type="common">Canine roundworm</name>
    <dbReference type="NCBI Taxonomy" id="6265"/>
    <lineage>
        <taxon>Eukaryota</taxon>
        <taxon>Metazoa</taxon>
        <taxon>Ecdysozoa</taxon>
        <taxon>Nematoda</taxon>
        <taxon>Chromadorea</taxon>
        <taxon>Rhabditida</taxon>
        <taxon>Spirurina</taxon>
        <taxon>Ascaridomorpha</taxon>
        <taxon>Ascaridoidea</taxon>
        <taxon>Toxocaridae</taxon>
        <taxon>Toxocara</taxon>
    </lineage>
</organism>
<name>A0A183UY30_TOXCA</name>
<feature type="compositionally biased region" description="Basic and acidic residues" evidence="1">
    <location>
        <begin position="40"/>
        <end position="64"/>
    </location>
</feature>
<feature type="region of interest" description="Disordered" evidence="1">
    <location>
        <begin position="1"/>
        <end position="98"/>
    </location>
</feature>
<dbReference type="WBParaSite" id="TCNE_0001340001-mRNA-1">
    <property type="protein sequence ID" value="TCNE_0001340001-mRNA-1"/>
    <property type="gene ID" value="TCNE_0001340001"/>
</dbReference>
<evidence type="ECO:0000256" key="1">
    <source>
        <dbReference type="SAM" id="MobiDB-lite"/>
    </source>
</evidence>
<sequence length="155" mass="17140">MHSKAPEPSQTQLSDDTPADHLQLSHEPSFDRAVAITKVTKRELQEASRERNKSISQRDDKIASAKDAQNSAEPQPVQTTQWCAAPQEFETAQRGSAPGEIMKKQWGGVAHEVEATQIIAIPKCQIGNMEWVPVDPGMKDGEAFQSTDYTNKLVQ</sequence>
<feature type="compositionally biased region" description="Polar residues" evidence="1">
    <location>
        <begin position="67"/>
        <end position="82"/>
    </location>
</feature>
<reference evidence="2 3" key="2">
    <citation type="submission" date="2018-11" db="EMBL/GenBank/DDBJ databases">
        <authorList>
            <consortium name="Pathogen Informatics"/>
        </authorList>
    </citation>
    <scope>NUCLEOTIDE SEQUENCE [LARGE SCALE GENOMIC DNA]</scope>
</reference>
<keyword evidence="3" id="KW-1185">Reference proteome</keyword>
<proteinExistence type="predicted"/>
<dbReference type="Proteomes" id="UP000050794">
    <property type="component" value="Unassembled WGS sequence"/>
</dbReference>
<reference evidence="4" key="1">
    <citation type="submission" date="2016-06" db="UniProtKB">
        <authorList>
            <consortium name="WormBaseParasite"/>
        </authorList>
    </citation>
    <scope>IDENTIFICATION</scope>
</reference>
<evidence type="ECO:0000313" key="4">
    <source>
        <dbReference type="WBParaSite" id="TCNE_0001340001-mRNA-1"/>
    </source>
</evidence>
<accession>A0A183UY30</accession>